<keyword evidence="1" id="KW-1133">Transmembrane helix</keyword>
<organism evidence="2 3">
    <name type="scientific">Halocatena salina</name>
    <dbReference type="NCBI Taxonomy" id="2934340"/>
    <lineage>
        <taxon>Archaea</taxon>
        <taxon>Methanobacteriati</taxon>
        <taxon>Methanobacteriota</taxon>
        <taxon>Stenosarchaea group</taxon>
        <taxon>Halobacteria</taxon>
        <taxon>Halobacteriales</taxon>
        <taxon>Natronomonadaceae</taxon>
        <taxon>Halocatena</taxon>
    </lineage>
</organism>
<evidence type="ECO:0000313" key="2">
    <source>
        <dbReference type="EMBL" id="UPM43763.1"/>
    </source>
</evidence>
<proteinExistence type="predicted"/>
<keyword evidence="3" id="KW-1185">Reference proteome</keyword>
<gene>
    <name evidence="2" type="ORF">MW046_04770</name>
</gene>
<keyword evidence="1" id="KW-0472">Membrane</keyword>
<dbReference type="Proteomes" id="UP000831768">
    <property type="component" value="Chromosome"/>
</dbReference>
<feature type="transmembrane region" description="Helical" evidence="1">
    <location>
        <begin position="67"/>
        <end position="90"/>
    </location>
</feature>
<dbReference type="Pfam" id="PF24396">
    <property type="entry name" value="DUF7541"/>
    <property type="match status" value="1"/>
</dbReference>
<dbReference type="InterPro" id="IPR055963">
    <property type="entry name" value="DUF7541"/>
</dbReference>
<keyword evidence="1" id="KW-0812">Transmembrane</keyword>
<dbReference type="AlphaFoldDB" id="A0A8U0A713"/>
<accession>A0A8U0A713</accession>
<dbReference type="EMBL" id="CP096019">
    <property type="protein sequence ID" value="UPM43763.1"/>
    <property type="molecule type" value="Genomic_DNA"/>
</dbReference>
<evidence type="ECO:0000256" key="1">
    <source>
        <dbReference type="SAM" id="Phobius"/>
    </source>
</evidence>
<feature type="transmembrane region" description="Helical" evidence="1">
    <location>
        <begin position="20"/>
        <end position="47"/>
    </location>
</feature>
<reference evidence="2" key="1">
    <citation type="submission" date="2022-04" db="EMBL/GenBank/DDBJ databases">
        <title>Halocatena sp. nov., isolated from a salt lake.</title>
        <authorList>
            <person name="Cui H.-L."/>
        </authorList>
    </citation>
    <scope>NUCLEOTIDE SEQUENCE</scope>
    <source>
        <strain evidence="2">AD-1</strain>
    </source>
</reference>
<dbReference type="GeneID" id="71927335"/>
<sequence length="141" mass="14498">MDDQPGLSDQYRMSSPWPVFVALGLVLSELGVLFGIIPLSVGGLLLFTGSVAGILTESGYTPDLWRVMSILGTVLAVLGAILVGTQLGFATPDTMLSELIDAFGEQPNGIIIRGVSIVVAGAIAVGVGAVAPFVQSDLKTP</sequence>
<protein>
    <submittedName>
        <fullName evidence="2">Cox cluster protein</fullName>
    </submittedName>
</protein>
<name>A0A8U0A713_9EURY</name>
<dbReference type="KEGG" id="haad:MW046_04770"/>
<feature type="transmembrane region" description="Helical" evidence="1">
    <location>
        <begin position="110"/>
        <end position="134"/>
    </location>
</feature>
<evidence type="ECO:0000313" key="3">
    <source>
        <dbReference type="Proteomes" id="UP000831768"/>
    </source>
</evidence>
<dbReference type="RefSeq" id="WP_247994423.1">
    <property type="nucleotide sequence ID" value="NZ_CP096019.1"/>
</dbReference>